<sequence>MWQILRAKIFDRQYKNLGSVRQEIVDKALIILSESENPADLGEYKSNLRVWSYELNRHDRIVYRIEYKENIIHLLRVCDHKSVFGKD</sequence>
<dbReference type="AlphaFoldDB" id="A0A3G1B3P8"/>
<dbReference type="SUPFAM" id="SSF143011">
    <property type="entry name" value="RelE-like"/>
    <property type="match status" value="1"/>
</dbReference>
<dbReference type="KEGG" id="tah:SU86_009130"/>
<dbReference type="EMBL" id="CP011097">
    <property type="protein sequence ID" value="AJZ76489.1"/>
    <property type="molecule type" value="Genomic_DNA"/>
</dbReference>
<evidence type="ECO:0000313" key="1">
    <source>
        <dbReference type="EMBL" id="AJZ76489.1"/>
    </source>
</evidence>
<name>A0A3G1B3P8_9ARCH</name>
<keyword evidence="2" id="KW-1185">Reference proteome</keyword>
<dbReference type="STRING" id="1603555.SU86_009130"/>
<organism evidence="1 2">
    <name type="scientific">Candidatus Nitrosotenuis cloacae</name>
    <dbReference type="NCBI Taxonomy" id="1603555"/>
    <lineage>
        <taxon>Archaea</taxon>
        <taxon>Nitrososphaerota</taxon>
        <taxon>Candidatus Nitrosotenuis</taxon>
    </lineage>
</organism>
<accession>A0A3G1B3P8</accession>
<protein>
    <recommendedName>
        <fullName evidence="3">Addiction module toxin RelE</fullName>
    </recommendedName>
</protein>
<evidence type="ECO:0008006" key="3">
    <source>
        <dbReference type="Google" id="ProtNLM"/>
    </source>
</evidence>
<proteinExistence type="predicted"/>
<reference evidence="1 2" key="1">
    <citation type="journal article" date="2016" name="Sci. Rep.">
        <title>A novel ammonia-oxidizing archaeon from wastewater treatment plant: Its enrichment, physiological and genomic characteristics.</title>
        <authorList>
            <person name="Li Y."/>
            <person name="Ding K."/>
            <person name="Wen X."/>
            <person name="Zhang B."/>
            <person name="Shen B."/>
            <person name="Yang Y."/>
        </authorList>
    </citation>
    <scope>NUCLEOTIDE SEQUENCE [LARGE SCALE GENOMIC DNA]</scope>
    <source>
        <strain evidence="1 2">SAT1</strain>
    </source>
</reference>
<gene>
    <name evidence="1" type="ORF">SU86_009130</name>
</gene>
<dbReference type="Gene3D" id="3.30.2310.20">
    <property type="entry name" value="RelE-like"/>
    <property type="match status" value="1"/>
</dbReference>
<dbReference type="Proteomes" id="UP000266745">
    <property type="component" value="Chromosome"/>
</dbReference>
<dbReference type="InterPro" id="IPR035093">
    <property type="entry name" value="RelE/ParE_toxin_dom_sf"/>
</dbReference>
<evidence type="ECO:0000313" key="2">
    <source>
        <dbReference type="Proteomes" id="UP000266745"/>
    </source>
</evidence>